<dbReference type="Gene3D" id="2.170.270.10">
    <property type="entry name" value="SET domain"/>
    <property type="match status" value="1"/>
</dbReference>
<dbReference type="Proteomes" id="UP000242188">
    <property type="component" value="Unassembled WGS sequence"/>
</dbReference>
<keyword evidence="4" id="KW-0597">Phosphoprotein</keyword>
<accession>A0A210PJ49</accession>
<feature type="compositionally biased region" description="Low complexity" evidence="17">
    <location>
        <begin position="592"/>
        <end position="602"/>
    </location>
</feature>
<dbReference type="Pfam" id="PF17907">
    <property type="entry name" value="AWS"/>
    <property type="match status" value="1"/>
</dbReference>
<evidence type="ECO:0000256" key="17">
    <source>
        <dbReference type="SAM" id="MobiDB-lite"/>
    </source>
</evidence>
<protein>
    <submittedName>
        <fullName evidence="23">Histone-lysine N-methyltransferase NSD2</fullName>
    </submittedName>
</protein>
<feature type="region of interest" description="Disordered" evidence="17">
    <location>
        <begin position="1"/>
        <end position="39"/>
    </location>
</feature>
<dbReference type="Pfam" id="PF00855">
    <property type="entry name" value="PWWP"/>
    <property type="match status" value="2"/>
</dbReference>
<dbReference type="FunFam" id="3.30.40.10:FF:000025">
    <property type="entry name" value="Histone-lysine N-methyltransferase"/>
    <property type="match status" value="1"/>
</dbReference>
<evidence type="ECO:0000259" key="20">
    <source>
        <dbReference type="PROSITE" id="PS50812"/>
    </source>
</evidence>
<dbReference type="PROSITE" id="PS50016">
    <property type="entry name" value="ZF_PHD_2"/>
    <property type="match status" value="2"/>
</dbReference>
<dbReference type="GO" id="GO:0005634">
    <property type="term" value="C:nucleus"/>
    <property type="evidence" value="ECO:0007669"/>
    <property type="project" value="UniProtKB-SubCell"/>
</dbReference>
<feature type="compositionally biased region" description="Basic and acidic residues" evidence="17">
    <location>
        <begin position="120"/>
        <end position="136"/>
    </location>
</feature>
<feature type="region of interest" description="Disordered" evidence="17">
    <location>
        <begin position="491"/>
        <end position="563"/>
    </location>
</feature>
<keyword evidence="10 16" id="KW-0863">Zinc-finger</keyword>
<evidence type="ECO:0000259" key="18">
    <source>
        <dbReference type="PROSITE" id="PS50016"/>
    </source>
</evidence>
<evidence type="ECO:0000256" key="14">
    <source>
        <dbReference type="ARBA" id="ARBA00023163"/>
    </source>
</evidence>
<dbReference type="InterPro" id="IPR001214">
    <property type="entry name" value="SET_dom"/>
</dbReference>
<dbReference type="Gene3D" id="1.10.30.10">
    <property type="entry name" value="High mobility group box domain"/>
    <property type="match status" value="1"/>
</dbReference>
<dbReference type="PANTHER" id="PTHR22884">
    <property type="entry name" value="SET DOMAIN PROTEINS"/>
    <property type="match status" value="1"/>
</dbReference>
<dbReference type="PROSITE" id="PS01359">
    <property type="entry name" value="ZF_PHD_1"/>
    <property type="match status" value="1"/>
</dbReference>
<dbReference type="FunFam" id="2.170.270.10:FF:000002">
    <property type="entry name" value="Histone-lysine N-methyltransferase"/>
    <property type="match status" value="1"/>
</dbReference>
<keyword evidence="5 23" id="KW-0489">Methyltransferase</keyword>
<evidence type="ECO:0000256" key="6">
    <source>
        <dbReference type="ARBA" id="ARBA00022679"/>
    </source>
</evidence>
<dbReference type="EMBL" id="NEDP02076595">
    <property type="protein sequence ID" value="OWF36503.1"/>
    <property type="molecule type" value="Genomic_DNA"/>
</dbReference>
<evidence type="ECO:0000256" key="15">
    <source>
        <dbReference type="ARBA" id="ARBA00023242"/>
    </source>
</evidence>
<dbReference type="Pfam" id="PF23004">
    <property type="entry name" value="PHDvar_NSD"/>
    <property type="match status" value="1"/>
</dbReference>
<keyword evidence="8" id="KW-0479">Metal-binding</keyword>
<dbReference type="InterPro" id="IPR041306">
    <property type="entry name" value="C5HCH"/>
</dbReference>
<feature type="compositionally biased region" description="Polar residues" evidence="17">
    <location>
        <begin position="1359"/>
        <end position="1370"/>
    </location>
</feature>
<dbReference type="PROSITE" id="PS50280">
    <property type="entry name" value="SET"/>
    <property type="match status" value="1"/>
</dbReference>
<dbReference type="CDD" id="cd20144">
    <property type="entry name" value="PWWP_NSD_rpt1"/>
    <property type="match status" value="1"/>
</dbReference>
<feature type="region of interest" description="Disordered" evidence="17">
    <location>
        <begin position="109"/>
        <end position="236"/>
    </location>
</feature>
<dbReference type="SMART" id="SM00317">
    <property type="entry name" value="SET"/>
    <property type="match status" value="1"/>
</dbReference>
<evidence type="ECO:0000313" key="24">
    <source>
        <dbReference type="Proteomes" id="UP000242188"/>
    </source>
</evidence>
<sequence>MDVDKSPPILKVGDKPLVNGDCKSPAESSDPVLESPKSVPAGAAVGFRHHLPQIANLTRNTKIAQSKASANRGSAECAPDVEATLHIEGTGKVVKLDADLKTELCVQEAGDVSPGTGDVAKTEEQADKEKSEDASKSKSRSAKKSRKASSAKKKNAAETQSTEKNTESKSPPEKPSPANQTYKNIFQETLIQGKRNRKPKKIDFEEEEKTPPKAATSSVRKKTPEIKVEASSEADSKLENEKPAQWLVGDVLWGKVPGHPWWPCMVSYDPFQGLYTKFNKRVRLYHVQYFGHEEERGWLFSSSIMEFKGRKQYEDHKSEALKTASKFAKGKLEKLYKVNPSRTAAWNIAIKEAEEALPMSRNERKQHYTYIYASKDKGESKNANNKGDSKLDIKLEETDSVKDTRKRKRKSDKEESVVTATAKRKKVETPHLSEPLVSPKLGSGDGSFDVFCQKHRDSATEEHPDLDEDGLVAYLKQQWCMMSKKQKARYKSKFTSDQGSPEPQRKLASGRISKPTSKFLEMLEETEEEDLSDKADKKATPKPKASSRSGRRPTTPESSSSLDCIINHVATGVMGVQETSEVVAKEEKEEVTTSVPTTGPVKVSRRRKSAASSVDTDSNTDTQEESKPVIPVPKAAATKEPEEEYELEIFKLSSRAPTMKENLCEICHKVGDLLICEGQCQGNFHKDCLGLSVTPSGDFKCDECTTGNHTCFCCKKADKDTRICTVPACGKFYHENCVNKCLNARTESKGLVCPLHCCATCSIDNPKSARNSNRGKLLRCIQCPTAYHTGEFCIAAGSEILPGYNILCSKHFQPLPSQRHHSHVNLSWCFVCNRGGSLLCCESCPAAFHAECLKMDHTPEGSWYCHDCTQGKRPLYGDIIWVKLGNYRWWPGEICCPHNVPLNIQEKNHQVGEFPVRFFGSHDYFWIHMGRVFSFQEGDKGSKESSLGKHLAKVFSNGVTEAMEAYKLWKKAKENKEQIEQQKTDRKPAPYKFVKSNVPLGSVQIYKADLSEIPRCECRPDHENPCSSETDCLNRMLMYECNPAVCPAGEKCQNQRFQKRTYPDSVPFKTAEGRGWGLKTLADVKKGQFVNEYVGDLIDEQEVKKRIDTAHETNISNFYMLTLDKNRIIDAGPKGNLSRFMNHCCNPNCETQKWTVNGDVRVGLFALHDVPAGSELTFNYNLECLGNDKTACCCGAPNCSGFLGVRPKTAAAVANERRAKEALEAKKKKKKPKKIKTDIKKEHEDECFRCGEGGELVMCDKAGCPKVYHLQCLKLNRPPHGSWYCPWHHCDMCGKVAVKMCQECPNSFCQNHIEDNLIEVNGVLLCMEHEDTEATSSSCASSFVSDSQSDVGEANDTLTENMADNSNHSAADNHGENGKDDVSKTLDTKKSGKTVTKKLPSVNIPHKAITNLDRKRSLNKKDSRRKRQMGSGVTPEAGGKKGRKADCVEGRKAQGGKGDPLAVAPMFDDSDDDGFSNLVIDIPQIN</sequence>
<feature type="domain" description="PWWP" evidence="20">
    <location>
        <begin position="876"/>
        <end position="938"/>
    </location>
</feature>
<evidence type="ECO:0000256" key="7">
    <source>
        <dbReference type="ARBA" id="ARBA00022691"/>
    </source>
</evidence>
<evidence type="ECO:0000256" key="2">
    <source>
        <dbReference type="ARBA" id="ARBA00004286"/>
    </source>
</evidence>
<feature type="domain" description="PHD-type" evidence="18">
    <location>
        <begin position="661"/>
        <end position="707"/>
    </location>
</feature>
<evidence type="ECO:0000256" key="12">
    <source>
        <dbReference type="ARBA" id="ARBA00022853"/>
    </source>
</evidence>
<proteinExistence type="predicted"/>
<keyword evidence="9" id="KW-0677">Repeat</keyword>
<dbReference type="Pfam" id="PF22908">
    <property type="entry name" value="PHD_NSD"/>
    <property type="match status" value="1"/>
</dbReference>
<dbReference type="GO" id="GO:0008270">
    <property type="term" value="F:zinc ion binding"/>
    <property type="evidence" value="ECO:0007669"/>
    <property type="project" value="UniProtKB-KW"/>
</dbReference>
<reference evidence="23 24" key="1">
    <citation type="journal article" date="2017" name="Nat. Ecol. Evol.">
        <title>Scallop genome provides insights into evolution of bilaterian karyotype and development.</title>
        <authorList>
            <person name="Wang S."/>
            <person name="Zhang J."/>
            <person name="Jiao W."/>
            <person name="Li J."/>
            <person name="Xun X."/>
            <person name="Sun Y."/>
            <person name="Guo X."/>
            <person name="Huan P."/>
            <person name="Dong B."/>
            <person name="Zhang L."/>
            <person name="Hu X."/>
            <person name="Sun X."/>
            <person name="Wang J."/>
            <person name="Zhao C."/>
            <person name="Wang Y."/>
            <person name="Wang D."/>
            <person name="Huang X."/>
            <person name="Wang R."/>
            <person name="Lv J."/>
            <person name="Li Y."/>
            <person name="Zhang Z."/>
            <person name="Liu B."/>
            <person name="Lu W."/>
            <person name="Hui Y."/>
            <person name="Liang J."/>
            <person name="Zhou Z."/>
            <person name="Hou R."/>
            <person name="Li X."/>
            <person name="Liu Y."/>
            <person name="Li H."/>
            <person name="Ning X."/>
            <person name="Lin Y."/>
            <person name="Zhao L."/>
            <person name="Xing Q."/>
            <person name="Dou J."/>
            <person name="Li Y."/>
            <person name="Mao J."/>
            <person name="Guo H."/>
            <person name="Dou H."/>
            <person name="Li T."/>
            <person name="Mu C."/>
            <person name="Jiang W."/>
            <person name="Fu Q."/>
            <person name="Fu X."/>
            <person name="Miao Y."/>
            <person name="Liu J."/>
            <person name="Yu Q."/>
            <person name="Li R."/>
            <person name="Liao H."/>
            <person name="Li X."/>
            <person name="Kong Y."/>
            <person name="Jiang Z."/>
            <person name="Chourrout D."/>
            <person name="Li R."/>
            <person name="Bao Z."/>
        </authorList>
    </citation>
    <scope>NUCLEOTIDE SEQUENCE [LARGE SCALE GENOMIC DNA]</scope>
    <source>
        <strain evidence="23 24">PY_sf001</strain>
    </source>
</reference>
<gene>
    <name evidence="23" type="ORF">KP79_PYT17123</name>
</gene>
<dbReference type="CDD" id="cd15567">
    <property type="entry name" value="PHD4_NSD"/>
    <property type="match status" value="1"/>
</dbReference>
<dbReference type="InterPro" id="IPR050777">
    <property type="entry name" value="SET2_Histone-Lys_MeTrsfase"/>
</dbReference>
<dbReference type="GO" id="GO:0140938">
    <property type="term" value="F:histone H3 methyltransferase activity"/>
    <property type="evidence" value="ECO:0007669"/>
    <property type="project" value="UniProtKB-ARBA"/>
</dbReference>
<evidence type="ECO:0000256" key="3">
    <source>
        <dbReference type="ARBA" id="ARBA00022454"/>
    </source>
</evidence>
<dbReference type="InterPro" id="IPR059153">
    <property type="entry name" value="NSD_PHD-1st"/>
</dbReference>
<feature type="domain" description="AWS" evidence="22">
    <location>
        <begin position="1011"/>
        <end position="1061"/>
    </location>
</feature>
<dbReference type="PROSITE" id="PS50868">
    <property type="entry name" value="POST_SET"/>
    <property type="match status" value="1"/>
</dbReference>
<feature type="compositionally biased region" description="Basic and acidic residues" evidence="17">
    <location>
        <begin position="1412"/>
        <end position="1421"/>
    </location>
</feature>
<feature type="compositionally biased region" description="Polar residues" evidence="17">
    <location>
        <begin position="178"/>
        <end position="190"/>
    </location>
</feature>
<evidence type="ECO:0000256" key="5">
    <source>
        <dbReference type="ARBA" id="ARBA00022603"/>
    </source>
</evidence>
<dbReference type="Pfam" id="PF00856">
    <property type="entry name" value="SET"/>
    <property type="match status" value="1"/>
</dbReference>
<feature type="region of interest" description="Disordered" evidence="17">
    <location>
        <begin position="400"/>
        <end position="440"/>
    </location>
</feature>
<dbReference type="InterPro" id="IPR046341">
    <property type="entry name" value="SET_dom_sf"/>
</dbReference>
<feature type="region of interest" description="Disordered" evidence="17">
    <location>
        <begin position="1359"/>
        <end position="1475"/>
    </location>
</feature>
<dbReference type="SUPFAM" id="SSF82199">
    <property type="entry name" value="SET domain"/>
    <property type="match status" value="1"/>
</dbReference>
<evidence type="ECO:0000256" key="16">
    <source>
        <dbReference type="PROSITE-ProRule" id="PRU00146"/>
    </source>
</evidence>
<dbReference type="CDD" id="cd05838">
    <property type="entry name" value="PWWP_NSD_rpt2"/>
    <property type="match status" value="1"/>
</dbReference>
<dbReference type="InterPro" id="IPR013083">
    <property type="entry name" value="Znf_RING/FYVE/PHD"/>
</dbReference>
<feature type="compositionally biased region" description="Basic and acidic residues" evidence="17">
    <location>
        <begin position="1371"/>
        <end position="1390"/>
    </location>
</feature>
<dbReference type="CDD" id="cd21991">
    <property type="entry name" value="HMG-box_NSD2"/>
    <property type="match status" value="1"/>
</dbReference>
<evidence type="ECO:0000256" key="8">
    <source>
        <dbReference type="ARBA" id="ARBA00022723"/>
    </source>
</evidence>
<evidence type="ECO:0000256" key="9">
    <source>
        <dbReference type="ARBA" id="ARBA00022737"/>
    </source>
</evidence>
<feature type="domain" description="Post-SET" evidence="21">
    <location>
        <begin position="1188"/>
        <end position="1204"/>
    </location>
</feature>
<dbReference type="PROSITE" id="PS51215">
    <property type="entry name" value="AWS"/>
    <property type="match status" value="1"/>
</dbReference>
<dbReference type="STRING" id="6573.A0A210PJ49"/>
<dbReference type="InterPro" id="IPR000313">
    <property type="entry name" value="PWWP_dom"/>
</dbReference>
<keyword evidence="24" id="KW-1185">Reference proteome</keyword>
<evidence type="ECO:0000259" key="21">
    <source>
        <dbReference type="PROSITE" id="PS50868"/>
    </source>
</evidence>
<dbReference type="InterPro" id="IPR003616">
    <property type="entry name" value="Post-SET_dom"/>
</dbReference>
<dbReference type="InterPro" id="IPR055197">
    <property type="entry name" value="PHDvar_NSD"/>
</dbReference>
<evidence type="ECO:0000313" key="23">
    <source>
        <dbReference type="EMBL" id="OWF36503.1"/>
    </source>
</evidence>
<evidence type="ECO:0000256" key="13">
    <source>
        <dbReference type="ARBA" id="ARBA00023015"/>
    </source>
</evidence>
<dbReference type="CDD" id="cd19173">
    <property type="entry name" value="SET_NSD"/>
    <property type="match status" value="1"/>
</dbReference>
<keyword evidence="13" id="KW-0805">Transcription regulation</keyword>
<dbReference type="InterPro" id="IPR019787">
    <property type="entry name" value="Znf_PHD-finger"/>
</dbReference>
<dbReference type="SUPFAM" id="SSF47095">
    <property type="entry name" value="HMG-box"/>
    <property type="match status" value="1"/>
</dbReference>
<dbReference type="Gene3D" id="3.30.40.10">
    <property type="entry name" value="Zinc/RING finger domain, C3HC4 (zinc finger)"/>
    <property type="match status" value="4"/>
</dbReference>
<dbReference type="GO" id="GO:0032259">
    <property type="term" value="P:methylation"/>
    <property type="evidence" value="ECO:0007669"/>
    <property type="project" value="UniProtKB-KW"/>
</dbReference>
<evidence type="ECO:0000256" key="4">
    <source>
        <dbReference type="ARBA" id="ARBA00022553"/>
    </source>
</evidence>
<keyword evidence="11" id="KW-0862">Zinc</keyword>
<comment type="subcellular location">
    <subcellularLocation>
        <location evidence="2">Chromosome</location>
    </subcellularLocation>
    <subcellularLocation>
        <location evidence="1">Nucleus</location>
    </subcellularLocation>
</comment>
<dbReference type="CDD" id="cd15568">
    <property type="entry name" value="PHD5_NSD"/>
    <property type="match status" value="1"/>
</dbReference>
<keyword evidence="15" id="KW-0539">Nucleus</keyword>
<keyword evidence="6 23" id="KW-0808">Transferase</keyword>
<name>A0A210PJ49_MIZYE</name>
<dbReference type="SMART" id="SM00293">
    <property type="entry name" value="PWWP"/>
    <property type="match status" value="2"/>
</dbReference>
<dbReference type="FunFam" id="3.30.40.10:FF:000969">
    <property type="entry name" value="Histone-lysine N-methyltransferase"/>
    <property type="match status" value="1"/>
</dbReference>
<dbReference type="FunFam" id="2.30.30.140:FF:000099">
    <property type="entry name" value="Histone-lysine N-methyltransferase"/>
    <property type="match status" value="1"/>
</dbReference>
<dbReference type="InterPro" id="IPR006560">
    <property type="entry name" value="AWS_dom"/>
</dbReference>
<dbReference type="Pfam" id="PF23011">
    <property type="entry name" value="PHD-1st_NSD"/>
    <property type="match status" value="1"/>
</dbReference>
<evidence type="ECO:0000256" key="1">
    <source>
        <dbReference type="ARBA" id="ARBA00004123"/>
    </source>
</evidence>
<organism evidence="23 24">
    <name type="scientific">Mizuhopecten yessoensis</name>
    <name type="common">Japanese scallop</name>
    <name type="synonym">Patinopecten yessoensis</name>
    <dbReference type="NCBI Taxonomy" id="6573"/>
    <lineage>
        <taxon>Eukaryota</taxon>
        <taxon>Metazoa</taxon>
        <taxon>Spiralia</taxon>
        <taxon>Lophotrochozoa</taxon>
        <taxon>Mollusca</taxon>
        <taxon>Bivalvia</taxon>
        <taxon>Autobranchia</taxon>
        <taxon>Pteriomorphia</taxon>
        <taxon>Pectinida</taxon>
        <taxon>Pectinoidea</taxon>
        <taxon>Pectinidae</taxon>
        <taxon>Mizuhopecten</taxon>
    </lineage>
</organism>
<dbReference type="Pfam" id="PF00628">
    <property type="entry name" value="PHD"/>
    <property type="match status" value="1"/>
</dbReference>
<dbReference type="SUPFAM" id="SSF57903">
    <property type="entry name" value="FYVE/PHD zinc finger"/>
    <property type="match status" value="3"/>
</dbReference>
<feature type="compositionally biased region" description="Acidic residues" evidence="17">
    <location>
        <begin position="522"/>
        <end position="531"/>
    </location>
</feature>
<dbReference type="GO" id="GO:0016279">
    <property type="term" value="F:protein-lysine N-methyltransferase activity"/>
    <property type="evidence" value="ECO:0007669"/>
    <property type="project" value="UniProtKB-ARBA"/>
</dbReference>
<dbReference type="InterPro" id="IPR036910">
    <property type="entry name" value="HMG_box_dom_sf"/>
</dbReference>
<feature type="region of interest" description="Disordered" evidence="17">
    <location>
        <begin position="580"/>
        <end position="627"/>
    </location>
</feature>
<evidence type="ECO:0000259" key="19">
    <source>
        <dbReference type="PROSITE" id="PS50280"/>
    </source>
</evidence>
<dbReference type="PROSITE" id="PS50812">
    <property type="entry name" value="PWWP"/>
    <property type="match status" value="2"/>
</dbReference>
<keyword evidence="3" id="KW-0158">Chromosome</keyword>
<dbReference type="Pfam" id="PF17982">
    <property type="entry name" value="C5HCH"/>
    <property type="match status" value="1"/>
</dbReference>
<keyword evidence="14" id="KW-0804">Transcription</keyword>
<dbReference type="SMART" id="SM00249">
    <property type="entry name" value="PHD"/>
    <property type="match status" value="5"/>
</dbReference>
<dbReference type="InterPro" id="IPR019786">
    <property type="entry name" value="Zinc_finger_PHD-type_CS"/>
</dbReference>
<dbReference type="InterPro" id="IPR001965">
    <property type="entry name" value="Znf_PHD"/>
</dbReference>
<dbReference type="SUPFAM" id="SSF63748">
    <property type="entry name" value="Tudor/PWWP/MBT"/>
    <property type="match status" value="2"/>
</dbReference>
<feature type="domain" description="PWWP" evidence="20">
    <location>
        <begin position="248"/>
        <end position="309"/>
    </location>
</feature>
<comment type="caution">
    <text evidence="23">The sequence shown here is derived from an EMBL/GenBank/DDBJ whole genome shotgun (WGS) entry which is preliminary data.</text>
</comment>
<dbReference type="SMART" id="SM00570">
    <property type="entry name" value="AWS"/>
    <property type="match status" value="1"/>
</dbReference>
<dbReference type="InterPro" id="IPR011011">
    <property type="entry name" value="Znf_FYVE_PHD"/>
</dbReference>
<evidence type="ECO:0000256" key="10">
    <source>
        <dbReference type="ARBA" id="ARBA00022771"/>
    </source>
</evidence>
<dbReference type="SMART" id="SM00508">
    <property type="entry name" value="PostSET"/>
    <property type="match status" value="1"/>
</dbReference>
<keyword evidence="7" id="KW-0949">S-adenosyl-L-methionine</keyword>
<feature type="domain" description="SET" evidence="19">
    <location>
        <begin position="1063"/>
        <end position="1181"/>
    </location>
</feature>
<feature type="domain" description="PHD-type" evidence="18">
    <location>
        <begin position="826"/>
        <end position="871"/>
    </location>
</feature>
<dbReference type="InterPro" id="IPR047443">
    <property type="entry name" value="HMG-box_NSD2"/>
</dbReference>
<dbReference type="InterPro" id="IPR055198">
    <property type="entry name" value="NSD_PHD"/>
</dbReference>
<evidence type="ECO:0000256" key="11">
    <source>
        <dbReference type="ARBA" id="ARBA00022833"/>
    </source>
</evidence>
<feature type="compositionally biased region" description="Basic residues" evidence="17">
    <location>
        <begin position="137"/>
        <end position="154"/>
    </location>
</feature>
<dbReference type="Gene3D" id="2.30.30.140">
    <property type="match status" value="2"/>
</dbReference>
<dbReference type="GO" id="GO:0005694">
    <property type="term" value="C:chromosome"/>
    <property type="evidence" value="ECO:0007669"/>
    <property type="project" value="UniProtKB-SubCell"/>
</dbReference>
<evidence type="ECO:0000259" key="22">
    <source>
        <dbReference type="PROSITE" id="PS51215"/>
    </source>
</evidence>
<dbReference type="OrthoDB" id="422362at2759"/>
<keyword evidence="12" id="KW-0156">Chromatin regulator</keyword>
<feature type="compositionally biased region" description="Basic and acidic residues" evidence="17">
    <location>
        <begin position="222"/>
        <end position="236"/>
    </location>
</feature>